<sequence length="971" mass="110657">MNGQPRVNIHDLIFGIDDTADDFDESQRDALPSTEGEGQRWTTDSIYVAVPERAINNIFDTEHHLFTEEEWSLVRAIGKLEYHSRYILFRILQRKEGKWFKFQDLRKYISEVGEDGIEDAMKTLSRPLKPEPEPMEADDEIIDLTGDTDDEEEPSGTGPSNFHPQVPASSSAEDELRLDYFCQDEEELSLLDGLRILKVDEIKNLCKIMKIQCNKLTKDQMIAALLNYASKQTTLVFDPSPKSKGKGKAKSRETGFRQTTLPFGAKNLTQNQTPRLRQLMLRALGQSVKVNPYLHTLMIRLHIIWFRSTQFPESLFQPALFAAFKKLTFAEYKHVRDADIWSTRDEYLDYEGGLKVEATIDELLKPEPKAGRVAKTPVPDICQRFVTPGTPGGLDFIRALTTPLRTPGAQTDAPDDEALEFDVIDEAPSLQKARIVKTIFEKHVWPKWKELLSAASKPERERKPGLERFEAGFLYTRIVRKCGQAFAMLKEFKEEKEALDALLNQRLWRRGRRGGWYERRALLQMNYLYKNSDGTKDMKILWEARNGIIEALGDNDTHIVTRPSLIRRLLKVEKMLKLTDEQKVKRDGFVLNELKEPDEVSFPAVRVWDHPDSVKLDWMGKVKGKENKMAGTSITNYFVAPGTAGDLEPKKSTGKFRWTGKSLWQGKDETVNVEARALQHYDEVHGFKGIHSETQILTTLFGLLFWDIIFAEVPGAFETPWQTGPLDIGEDSFYYARQQLIEERLRKINNGEAPTILTRHDELHREKKTCCIGVHWDFCERQDLLEIVECLGGDALSSICRLFCEDYDGRHSGGPDLIVWNPETKECKFVEVKGPGDSLQENQKLWCDALLSAGCAVELCHVLDSTKVNKTPKPRAKRSTTASTSRATKGKARARAASPDGDSDGEEERQLPPSTNLTDDEDAWTPSTEIHNPPPRNMKRRRATVQNDELPVFSTPPHPEETSPAKKRRTI</sequence>
<dbReference type="GO" id="GO:0004528">
    <property type="term" value="F:phosphodiesterase I activity"/>
    <property type="evidence" value="ECO:0007669"/>
    <property type="project" value="UniProtKB-EC"/>
</dbReference>
<comment type="subcellular location">
    <subcellularLocation>
        <location evidence="8">Nucleus</location>
    </subcellularLocation>
</comment>
<keyword evidence="8" id="KW-0227">DNA damage</keyword>
<evidence type="ECO:0000256" key="1">
    <source>
        <dbReference type="ARBA" id="ARBA00000983"/>
    </source>
</evidence>
<dbReference type="OrthoDB" id="76364at2759"/>
<dbReference type="EMBL" id="JACAZH010000014">
    <property type="protein sequence ID" value="KAF7351105.1"/>
    <property type="molecule type" value="Genomic_DNA"/>
</dbReference>
<comment type="cofactor">
    <cofactor evidence="8">
        <name>Mg(2+)</name>
        <dbReference type="ChEBI" id="CHEBI:18420"/>
    </cofactor>
    <cofactor evidence="8">
        <name>Mn(2+)</name>
        <dbReference type="ChEBI" id="CHEBI:29035"/>
    </cofactor>
</comment>
<evidence type="ECO:0000256" key="8">
    <source>
        <dbReference type="RuleBase" id="RU365033"/>
    </source>
</evidence>
<dbReference type="GO" id="GO:0008409">
    <property type="term" value="F:5'-3' exonuclease activity"/>
    <property type="evidence" value="ECO:0007669"/>
    <property type="project" value="TreeGrafter"/>
</dbReference>
<dbReference type="PANTHER" id="PTHR15749:SF4">
    <property type="entry name" value="FANCONI-ASSOCIATED NUCLEASE 1"/>
    <property type="match status" value="1"/>
</dbReference>
<keyword evidence="7 8" id="KW-0464">Manganese</keyword>
<reference evidence="11" key="1">
    <citation type="submission" date="2020-05" db="EMBL/GenBank/DDBJ databases">
        <title>Mycena genomes resolve the evolution of fungal bioluminescence.</title>
        <authorList>
            <person name="Tsai I.J."/>
        </authorList>
    </citation>
    <scope>NUCLEOTIDE SEQUENCE</scope>
    <source>
        <strain evidence="11">160909Yilan</strain>
    </source>
</reference>
<dbReference type="InterPro" id="IPR011856">
    <property type="entry name" value="tRNA_endonuc-like_dom_sf"/>
</dbReference>
<feature type="region of interest" description="Disordered" evidence="9">
    <location>
        <begin position="145"/>
        <end position="169"/>
    </location>
</feature>
<feature type="region of interest" description="Disordered" evidence="9">
    <location>
        <begin position="869"/>
        <end position="971"/>
    </location>
</feature>
<keyword evidence="4 8" id="KW-0479">Metal-binding</keyword>
<dbReference type="GO" id="GO:0036297">
    <property type="term" value="P:interstrand cross-link repair"/>
    <property type="evidence" value="ECO:0007669"/>
    <property type="project" value="InterPro"/>
</dbReference>
<keyword evidence="8" id="KW-0234">DNA repair</keyword>
<accession>A0A8H6XZB6</accession>
<comment type="similarity">
    <text evidence="2 8">Belongs to the FAN1 family.</text>
</comment>
<evidence type="ECO:0000256" key="2">
    <source>
        <dbReference type="ARBA" id="ARBA00005533"/>
    </source>
</evidence>
<organism evidence="11 12">
    <name type="scientific">Mycena sanguinolenta</name>
    <dbReference type="NCBI Taxonomy" id="230812"/>
    <lineage>
        <taxon>Eukaryota</taxon>
        <taxon>Fungi</taxon>
        <taxon>Dikarya</taxon>
        <taxon>Basidiomycota</taxon>
        <taxon>Agaricomycotina</taxon>
        <taxon>Agaricomycetes</taxon>
        <taxon>Agaricomycetidae</taxon>
        <taxon>Agaricales</taxon>
        <taxon>Marasmiineae</taxon>
        <taxon>Mycenaceae</taxon>
        <taxon>Mycena</taxon>
    </lineage>
</organism>
<feature type="domain" description="VRR-NUC" evidence="10">
    <location>
        <begin position="748"/>
        <end position="864"/>
    </location>
</feature>
<feature type="compositionally biased region" description="Polar residues" evidence="9">
    <location>
        <begin position="157"/>
        <end position="169"/>
    </location>
</feature>
<evidence type="ECO:0000256" key="4">
    <source>
        <dbReference type="ARBA" id="ARBA00022723"/>
    </source>
</evidence>
<dbReference type="Pfam" id="PF21170">
    <property type="entry name" value="FAN1_TPR"/>
    <property type="match status" value="1"/>
</dbReference>
<dbReference type="CDD" id="cd22326">
    <property type="entry name" value="FAN1-like"/>
    <property type="match status" value="1"/>
</dbReference>
<dbReference type="InterPro" id="IPR049126">
    <property type="entry name" value="FAN1-like_TPR"/>
</dbReference>
<keyword evidence="8" id="KW-0539">Nucleus</keyword>
<name>A0A8H6XZB6_9AGAR</name>
<evidence type="ECO:0000313" key="11">
    <source>
        <dbReference type="EMBL" id="KAF7351105.1"/>
    </source>
</evidence>
<comment type="function">
    <text evidence="8">Nuclease required for the repair of DNA interstrand cross-links (ICL). Acts as a 5'-3' exonuclease that anchors at a cut end of DNA and cleaves DNA successively at every third nucleotide, allowing to excise an ICL from one strand through flanking incisions.</text>
</comment>
<evidence type="ECO:0000256" key="5">
    <source>
        <dbReference type="ARBA" id="ARBA00022801"/>
    </source>
</evidence>
<dbReference type="InterPro" id="IPR014883">
    <property type="entry name" value="VRR_NUC"/>
</dbReference>
<dbReference type="SMART" id="SM00990">
    <property type="entry name" value="VRR_NUC"/>
    <property type="match status" value="1"/>
</dbReference>
<dbReference type="GO" id="GO:0046872">
    <property type="term" value="F:metal ion binding"/>
    <property type="evidence" value="ECO:0007669"/>
    <property type="project" value="UniProtKB-KW"/>
</dbReference>
<evidence type="ECO:0000256" key="6">
    <source>
        <dbReference type="ARBA" id="ARBA00022842"/>
    </source>
</evidence>
<evidence type="ECO:0000259" key="10">
    <source>
        <dbReference type="SMART" id="SM00990"/>
    </source>
</evidence>
<dbReference type="GO" id="GO:0005634">
    <property type="term" value="C:nucleus"/>
    <property type="evidence" value="ECO:0007669"/>
    <property type="project" value="UniProtKB-SubCell"/>
</dbReference>
<comment type="catalytic activity">
    <reaction evidence="1 8">
        <text>Hydrolytically removes 5'-nucleotides successively from the 3'-hydroxy termini of 3'-hydroxy-terminated oligonucleotides.</text>
        <dbReference type="EC" id="3.1.4.1"/>
    </reaction>
</comment>
<gene>
    <name evidence="11" type="ORF">MSAN_01673000</name>
</gene>
<dbReference type="InterPro" id="IPR033315">
    <property type="entry name" value="Fan1-like"/>
</dbReference>
<evidence type="ECO:0000256" key="7">
    <source>
        <dbReference type="ARBA" id="ARBA00023211"/>
    </source>
</evidence>
<evidence type="ECO:0000256" key="9">
    <source>
        <dbReference type="SAM" id="MobiDB-lite"/>
    </source>
</evidence>
<evidence type="ECO:0000313" key="12">
    <source>
        <dbReference type="Proteomes" id="UP000623467"/>
    </source>
</evidence>
<keyword evidence="6 8" id="KW-0460">Magnesium</keyword>
<dbReference type="InterPro" id="IPR049132">
    <property type="entry name" value="FAN1-like_euk"/>
</dbReference>
<keyword evidence="12" id="KW-1185">Reference proteome</keyword>
<dbReference type="Pfam" id="PF08774">
    <property type="entry name" value="VRR_NUC"/>
    <property type="match status" value="1"/>
</dbReference>
<evidence type="ECO:0000256" key="3">
    <source>
        <dbReference type="ARBA" id="ARBA00022722"/>
    </source>
</evidence>
<feature type="compositionally biased region" description="Acidic residues" evidence="9">
    <location>
        <begin position="145"/>
        <end position="154"/>
    </location>
</feature>
<keyword evidence="3 8" id="KW-0540">Nuclease</keyword>
<proteinExistence type="inferred from homology"/>
<dbReference type="GO" id="GO:0017108">
    <property type="term" value="F:5'-flap endonuclease activity"/>
    <property type="evidence" value="ECO:0007669"/>
    <property type="project" value="TreeGrafter"/>
</dbReference>
<comment type="caution">
    <text evidence="11">The sequence shown here is derived from an EMBL/GenBank/DDBJ whole genome shotgun (WGS) entry which is preliminary data.</text>
</comment>
<dbReference type="EC" id="3.1.4.1" evidence="8"/>
<protein>
    <recommendedName>
        <fullName evidence="8">Fanconi-associated nuclease</fullName>
        <ecNumber evidence="8">3.1.4.1</ecNumber>
    </recommendedName>
</protein>
<dbReference type="PANTHER" id="PTHR15749">
    <property type="entry name" value="FANCONI-ASSOCIATED NUCLEASE 1"/>
    <property type="match status" value="1"/>
</dbReference>
<dbReference type="Proteomes" id="UP000623467">
    <property type="component" value="Unassembled WGS sequence"/>
</dbReference>
<dbReference type="Gene3D" id="3.40.1350.10">
    <property type="match status" value="1"/>
</dbReference>
<dbReference type="GO" id="GO:0070336">
    <property type="term" value="F:flap-structured DNA binding"/>
    <property type="evidence" value="ECO:0007669"/>
    <property type="project" value="TreeGrafter"/>
</dbReference>
<keyword evidence="5 8" id="KW-0378">Hydrolase</keyword>
<dbReference type="AlphaFoldDB" id="A0A8H6XZB6"/>